<gene>
    <name evidence="1" type="ORF">COLO4_24951</name>
</gene>
<sequence length="215" mass="23659">MPAPIDEFPPTETLSDMLNGFIELLQSQLQISYPSARLASSNELRQDPSLVTIVKIVLKFVEDYIPLGTAGSLYTRGAADYWPPRLSLQDCYTEIIDFDATERVVDVDIVGEHRMGFIITSPPTLVATLHTSFNLNLADHSTLHNLKLIVPTNPEQEPSRNMQPIKILILNAGGIQNPAFLPVHLYSSITTTTLTLLDTLEDNGSYGTPVSLPAN</sequence>
<proteinExistence type="predicted"/>
<name>A0A1R3I5R3_9ROSI</name>
<accession>A0A1R3I5R3</accession>
<comment type="caution">
    <text evidence="1">The sequence shown here is derived from an EMBL/GenBank/DDBJ whole genome shotgun (WGS) entry which is preliminary data.</text>
</comment>
<dbReference type="Proteomes" id="UP000187203">
    <property type="component" value="Unassembled WGS sequence"/>
</dbReference>
<organism evidence="1 2">
    <name type="scientific">Corchorus olitorius</name>
    <dbReference type="NCBI Taxonomy" id="93759"/>
    <lineage>
        <taxon>Eukaryota</taxon>
        <taxon>Viridiplantae</taxon>
        <taxon>Streptophyta</taxon>
        <taxon>Embryophyta</taxon>
        <taxon>Tracheophyta</taxon>
        <taxon>Spermatophyta</taxon>
        <taxon>Magnoliopsida</taxon>
        <taxon>eudicotyledons</taxon>
        <taxon>Gunneridae</taxon>
        <taxon>Pentapetalae</taxon>
        <taxon>rosids</taxon>
        <taxon>malvids</taxon>
        <taxon>Malvales</taxon>
        <taxon>Malvaceae</taxon>
        <taxon>Grewioideae</taxon>
        <taxon>Apeibeae</taxon>
        <taxon>Corchorus</taxon>
    </lineage>
</organism>
<evidence type="ECO:0000313" key="2">
    <source>
        <dbReference type="Proteomes" id="UP000187203"/>
    </source>
</evidence>
<reference evidence="2" key="1">
    <citation type="submission" date="2013-09" db="EMBL/GenBank/DDBJ databases">
        <title>Corchorus olitorius genome sequencing.</title>
        <authorList>
            <person name="Alam M."/>
            <person name="Haque M.S."/>
            <person name="Islam M.S."/>
            <person name="Emdad E.M."/>
            <person name="Islam M.M."/>
            <person name="Ahmed B."/>
            <person name="Halim A."/>
            <person name="Hossen Q.M.M."/>
            <person name="Hossain M.Z."/>
            <person name="Ahmed R."/>
            <person name="Khan M.M."/>
            <person name="Islam R."/>
            <person name="Rashid M.M."/>
            <person name="Khan S.A."/>
            <person name="Rahman M.S."/>
            <person name="Alam M."/>
            <person name="Yahiya A.S."/>
            <person name="Khan M.S."/>
            <person name="Azam M.S."/>
            <person name="Haque T."/>
            <person name="Lashkar M.Z.H."/>
            <person name="Akhand A.I."/>
            <person name="Morshed G."/>
            <person name="Roy S."/>
            <person name="Uddin K.S."/>
            <person name="Rabeya T."/>
            <person name="Hossain A.S."/>
            <person name="Chowdhury A."/>
            <person name="Snigdha A.R."/>
            <person name="Mortoza M.S."/>
            <person name="Matin S.A."/>
            <person name="Hoque S.M.E."/>
            <person name="Islam M.K."/>
            <person name="Roy D.K."/>
            <person name="Haider R."/>
            <person name="Moosa M.M."/>
            <person name="Elias S.M."/>
            <person name="Hasan A.M."/>
            <person name="Jahan S."/>
            <person name="Shafiuddin M."/>
            <person name="Mahmood N."/>
            <person name="Shommy N.S."/>
        </authorList>
    </citation>
    <scope>NUCLEOTIDE SEQUENCE [LARGE SCALE GENOMIC DNA]</scope>
    <source>
        <strain evidence="2">cv. O-4</strain>
    </source>
</reference>
<keyword evidence="2" id="KW-1185">Reference proteome</keyword>
<dbReference type="AlphaFoldDB" id="A0A1R3I5R3"/>
<protein>
    <submittedName>
        <fullName evidence="1">Uncharacterized protein</fullName>
    </submittedName>
</protein>
<dbReference type="OrthoDB" id="10394291at2759"/>
<dbReference type="EMBL" id="AWUE01018854">
    <property type="protein sequence ID" value="OMO77910.1"/>
    <property type="molecule type" value="Genomic_DNA"/>
</dbReference>
<evidence type="ECO:0000313" key="1">
    <source>
        <dbReference type="EMBL" id="OMO77910.1"/>
    </source>
</evidence>